<dbReference type="Gene3D" id="1.10.150.80">
    <property type="entry name" value="HRDC domain"/>
    <property type="match status" value="1"/>
</dbReference>
<dbReference type="Gene3D" id="1.10.10.10">
    <property type="entry name" value="Winged helix-like DNA-binding domain superfamily/Winged helix DNA-binding domain"/>
    <property type="match status" value="1"/>
</dbReference>
<feature type="region of interest" description="Disordered" evidence="23">
    <location>
        <begin position="266"/>
        <end position="294"/>
    </location>
</feature>
<dbReference type="InterPro" id="IPR018982">
    <property type="entry name" value="RQC_domain"/>
</dbReference>
<dbReference type="GO" id="GO:0005694">
    <property type="term" value="C:chromosome"/>
    <property type="evidence" value="ECO:0007669"/>
    <property type="project" value="TreeGrafter"/>
</dbReference>
<dbReference type="InterPro" id="IPR036388">
    <property type="entry name" value="WH-like_DNA-bd_sf"/>
</dbReference>
<keyword evidence="10" id="KW-0862">Zinc</keyword>
<dbReference type="EMBL" id="CALOZG010000004">
    <property type="protein sequence ID" value="CAH4020955.1"/>
    <property type="molecule type" value="Genomic_DNA"/>
</dbReference>
<keyword evidence="9" id="KW-0347">Helicase</keyword>
<proteinExistence type="inferred from homology"/>
<dbReference type="EC" id="5.6.2.4" evidence="17"/>
<evidence type="ECO:0000256" key="3">
    <source>
        <dbReference type="ARBA" id="ARBA00005446"/>
    </source>
</evidence>
<dbReference type="PROSITE" id="PS00690">
    <property type="entry name" value="DEAH_ATP_HELICASE"/>
    <property type="match status" value="1"/>
</dbReference>
<dbReference type="PANTHER" id="PTHR13710">
    <property type="entry name" value="DNA HELICASE RECQ FAMILY MEMBER"/>
    <property type="match status" value="1"/>
</dbReference>
<dbReference type="CDD" id="cd18794">
    <property type="entry name" value="SF2_C_RecQ"/>
    <property type="match status" value="1"/>
</dbReference>
<name>A0A9P0X963_PIEBR</name>
<evidence type="ECO:0000313" key="27">
    <source>
        <dbReference type="EMBL" id="CAH4020955.1"/>
    </source>
</evidence>
<comment type="catalytic activity">
    <reaction evidence="19">
        <text>ATP + H2O = ADP + phosphate + H(+)</text>
        <dbReference type="Rhea" id="RHEA:13065"/>
        <dbReference type="ChEBI" id="CHEBI:15377"/>
        <dbReference type="ChEBI" id="CHEBI:15378"/>
        <dbReference type="ChEBI" id="CHEBI:30616"/>
        <dbReference type="ChEBI" id="CHEBI:43474"/>
        <dbReference type="ChEBI" id="CHEBI:456216"/>
    </reaction>
</comment>
<dbReference type="Pfam" id="PF00270">
    <property type="entry name" value="DEAD"/>
    <property type="match status" value="1"/>
</dbReference>
<dbReference type="InterPro" id="IPR004589">
    <property type="entry name" value="DNA_helicase_ATP-dep_RecQ"/>
</dbReference>
<dbReference type="GO" id="GO:0007131">
    <property type="term" value="P:reciprocal meiotic recombination"/>
    <property type="evidence" value="ECO:0007669"/>
    <property type="project" value="UniProtKB-ARBA"/>
</dbReference>
<feature type="region of interest" description="Disordered" evidence="23">
    <location>
        <begin position="1232"/>
        <end position="1348"/>
    </location>
</feature>
<dbReference type="FunFam" id="3.40.50.300:FF:000537">
    <property type="entry name" value="Bloom syndrome RecQ-like helicase"/>
    <property type="match status" value="1"/>
</dbReference>
<evidence type="ECO:0000256" key="7">
    <source>
        <dbReference type="ARBA" id="ARBA00022763"/>
    </source>
</evidence>
<organism evidence="27 28">
    <name type="scientific">Pieris brassicae</name>
    <name type="common">White butterfly</name>
    <name type="synonym">Large white butterfly</name>
    <dbReference type="NCBI Taxonomy" id="7116"/>
    <lineage>
        <taxon>Eukaryota</taxon>
        <taxon>Metazoa</taxon>
        <taxon>Ecdysozoa</taxon>
        <taxon>Arthropoda</taxon>
        <taxon>Hexapoda</taxon>
        <taxon>Insecta</taxon>
        <taxon>Pterygota</taxon>
        <taxon>Neoptera</taxon>
        <taxon>Endopterygota</taxon>
        <taxon>Lepidoptera</taxon>
        <taxon>Glossata</taxon>
        <taxon>Ditrysia</taxon>
        <taxon>Papilionoidea</taxon>
        <taxon>Pieridae</taxon>
        <taxon>Pierinae</taxon>
        <taxon>Pieris</taxon>
    </lineage>
</organism>
<dbReference type="PROSITE" id="PS51194">
    <property type="entry name" value="HELICASE_CTER"/>
    <property type="match status" value="1"/>
</dbReference>
<comment type="subcellular location">
    <subcellularLocation>
        <location evidence="2">Nucleus</location>
    </subcellularLocation>
</comment>
<dbReference type="Pfam" id="PF00570">
    <property type="entry name" value="HRDC"/>
    <property type="match status" value="1"/>
</dbReference>
<dbReference type="GO" id="GO:0005524">
    <property type="term" value="F:ATP binding"/>
    <property type="evidence" value="ECO:0007669"/>
    <property type="project" value="UniProtKB-KW"/>
</dbReference>
<evidence type="ECO:0000256" key="9">
    <source>
        <dbReference type="ARBA" id="ARBA00022806"/>
    </source>
</evidence>
<keyword evidence="28" id="KW-1185">Reference proteome</keyword>
<dbReference type="GO" id="GO:0006260">
    <property type="term" value="P:DNA replication"/>
    <property type="evidence" value="ECO:0007669"/>
    <property type="project" value="UniProtKB-KW"/>
</dbReference>
<evidence type="ECO:0000256" key="14">
    <source>
        <dbReference type="ARBA" id="ARBA00023235"/>
    </source>
</evidence>
<sequence length="1348" mass="150672">MSCKKPIGTCKQNSLFNYIKKEDRGIIQQKIKVPEKKSKFVWKSKSSTSSFNPPFKPDFDQKEDLHNIKPDISNITSLHSAGNTLTDITKYNSKINEISDSMDVDDYPFSVNDKHMSPSSTSNKSMRISETAHPANIEDTEKSSVKVKIAENYKNLRSPKKISPKKDNDPLRNLKLDSSISGFLLNISEHPAISKKHNEKKIVTHTDVEECKAMYIELLEKISDAFNRIPNCIKEKFPGYDSKTYSKINYLRTKLKSAIQQKPRECLQSSSETLNSSNEVNGRESPSLLNNDDDLQDFDMSSQVAHKVIDKGLINNIETSTPDIPSFNKIQLNKTIYSDLVPKKALSFDVFSPSNGSIKSINSSINSDSESLNALDNQTKKGKFVFKRPSRAADDLNTPTRDVPSSTFERLKIASEKLHPLVTEVAPKCAPVGNSSVAFQPPQLSKSALMNLGKPCTVVSPIVKDSPSETDFEDVDDYEVPIDMDDVTDIIPEDSRTSVINISDSLPSTSKVQINDKEFVIDDDGWPEYNPEDFGEVMDEKASDVSKDVINLMDQSVTAPKYEGMGDFHAGTKNDGITGEFDGSNFPHSGLMMEMFKEKFGLKSFRPNQLQVINATLLGHDCFVLMPTGGGKSLCYQLPAILTPGVTIVISPLKSLILDQVNKLLSLDIPAAHLSGDISLATVEEVYHKLSLREPAIKLLYVTPEKVSGSPKFQSMLDMLYSRGKIARFVIDEAHCVSQWGHDFRPDYKRLFMLRERFPETTLMALTATATPRVRMDILHQLKVTNCKWFLSSFNRPNLAYRILEKKPKNINQDVAKIIKEKFFRASGIVYCLSRKECENLSMDLRKVGIQAAAYHAGLSDKKREAVQAGWVADKFTVICATIAFGMGVDKADVRYVIHHSMPKSVEGYYQEAGRAGRDGEPASCLLYYCYGDVVRYRRLLDLERNATPEAKRVHIENLLRMVEVCESVSECRRAQVLTYLGEKFSRELCKRDKKTACDNCLNDHNYKPVDVTEECKVIARAIRDAGRSSFTLLHIADALRGSMQQRISGLRESPLHARCKSWPRGDAQRLLRQMVVRGLLAEKLVVNKDIASAYVTLGPNIQKLMSGNLRVVFPMKVEKKATLVTTEVATDRKETPIIALIKRIEERCYADLVEACREMAAARGSSLTAVLPLAALKAMSIRLPESAPDMLTLPHITRANFDKYGQDLLQITSAYAIEKIGLLMQYQDELEDEKKQEDKEFQNDSGSDTDWGSLAHEASTSSSRGRGRGTYRGGVRKKYRRKKTPSSAKKKAYRGTFARRGRCSTGTKRSPAKSGSSSGSKLGSMPVPRTTVANTRPGVAHSSKFNF</sequence>
<evidence type="ECO:0000256" key="12">
    <source>
        <dbReference type="ARBA" id="ARBA00023125"/>
    </source>
</evidence>
<evidence type="ECO:0000256" key="4">
    <source>
        <dbReference type="ARBA" id="ARBA00022705"/>
    </source>
</evidence>
<keyword evidence="4" id="KW-0235">DNA replication</keyword>
<feature type="domain" description="Helicase C-terminal" evidence="26">
    <location>
        <begin position="810"/>
        <end position="960"/>
    </location>
</feature>
<dbReference type="PANTHER" id="PTHR13710:SF153">
    <property type="entry name" value="RECQ-LIKE DNA HELICASE BLM"/>
    <property type="match status" value="1"/>
</dbReference>
<feature type="domain" description="HRDC" evidence="24">
    <location>
        <begin position="1143"/>
        <end position="1223"/>
    </location>
</feature>
<comment type="cofactor">
    <cofactor evidence="1">
        <name>Zn(2+)</name>
        <dbReference type="ChEBI" id="CHEBI:29105"/>
    </cofactor>
</comment>
<comment type="caution">
    <text evidence="27">The sequence shown here is derived from an EMBL/GenBank/DDBJ whole genome shotgun (WGS) entry which is preliminary data.</text>
</comment>
<dbReference type="GO" id="GO:0016787">
    <property type="term" value="F:hydrolase activity"/>
    <property type="evidence" value="ECO:0007669"/>
    <property type="project" value="UniProtKB-KW"/>
</dbReference>
<evidence type="ECO:0000256" key="23">
    <source>
        <dbReference type="SAM" id="MobiDB-lite"/>
    </source>
</evidence>
<feature type="compositionally biased region" description="Basic residues" evidence="23">
    <location>
        <begin position="1266"/>
        <end position="1303"/>
    </location>
</feature>
<dbReference type="SMART" id="SM00490">
    <property type="entry name" value="HELICc"/>
    <property type="match status" value="1"/>
</dbReference>
<evidence type="ECO:0000256" key="15">
    <source>
        <dbReference type="ARBA" id="ARBA00023242"/>
    </source>
</evidence>
<evidence type="ECO:0000256" key="19">
    <source>
        <dbReference type="ARBA" id="ARBA00049360"/>
    </source>
</evidence>
<dbReference type="InterPro" id="IPR010997">
    <property type="entry name" value="HRDC-like_sf"/>
</dbReference>
<keyword evidence="7" id="KW-0227">DNA damage</keyword>
<evidence type="ECO:0000259" key="25">
    <source>
        <dbReference type="PROSITE" id="PS51192"/>
    </source>
</evidence>
<dbReference type="Proteomes" id="UP001152562">
    <property type="component" value="Unassembled WGS sequence"/>
</dbReference>
<evidence type="ECO:0000256" key="2">
    <source>
        <dbReference type="ARBA" id="ARBA00004123"/>
    </source>
</evidence>
<dbReference type="Pfam" id="PF09382">
    <property type="entry name" value="RQC"/>
    <property type="match status" value="1"/>
</dbReference>
<dbReference type="SUPFAM" id="SSF47819">
    <property type="entry name" value="HRDC-like"/>
    <property type="match status" value="1"/>
</dbReference>
<dbReference type="NCBIfam" id="TIGR00614">
    <property type="entry name" value="recQ_fam"/>
    <property type="match status" value="1"/>
</dbReference>
<evidence type="ECO:0000256" key="1">
    <source>
        <dbReference type="ARBA" id="ARBA00001947"/>
    </source>
</evidence>
<dbReference type="SMART" id="SM00956">
    <property type="entry name" value="RQC"/>
    <property type="match status" value="1"/>
</dbReference>
<feature type="domain" description="Helicase ATP-binding" evidence="25">
    <location>
        <begin position="613"/>
        <end position="788"/>
    </location>
</feature>
<accession>A0A9P0X963</accession>
<feature type="compositionally biased region" description="Polar residues" evidence="23">
    <location>
        <begin position="267"/>
        <end position="280"/>
    </location>
</feature>
<keyword evidence="8" id="KW-0378">Hydrolase</keyword>
<dbReference type="PROSITE" id="PS50967">
    <property type="entry name" value="HRDC"/>
    <property type="match status" value="1"/>
</dbReference>
<evidence type="ECO:0000256" key="10">
    <source>
        <dbReference type="ARBA" id="ARBA00022833"/>
    </source>
</evidence>
<reference evidence="27" key="1">
    <citation type="submission" date="2022-05" db="EMBL/GenBank/DDBJ databases">
        <authorList>
            <person name="Okamura Y."/>
        </authorList>
    </citation>
    <scope>NUCLEOTIDE SEQUENCE</scope>
</reference>
<dbReference type="GO" id="GO:0043138">
    <property type="term" value="F:3'-5' DNA helicase activity"/>
    <property type="evidence" value="ECO:0007669"/>
    <property type="project" value="UniProtKB-EC"/>
</dbReference>
<dbReference type="SMART" id="SM00487">
    <property type="entry name" value="DEXDc"/>
    <property type="match status" value="1"/>
</dbReference>
<dbReference type="InterPro" id="IPR002464">
    <property type="entry name" value="DNA/RNA_helicase_DEAH_CS"/>
</dbReference>
<dbReference type="InterPro" id="IPR014001">
    <property type="entry name" value="Helicase_ATP-bd"/>
</dbReference>
<evidence type="ECO:0000256" key="22">
    <source>
        <dbReference type="ARBA" id="ARBA00076271"/>
    </source>
</evidence>
<evidence type="ECO:0000256" key="16">
    <source>
        <dbReference type="ARBA" id="ARBA00034617"/>
    </source>
</evidence>
<comment type="catalytic activity">
    <reaction evidence="16">
        <text>Couples ATP hydrolysis with the unwinding of duplex DNA by translocating in the 3'-5' direction.</text>
        <dbReference type="EC" id="5.6.2.4"/>
    </reaction>
</comment>
<protein>
    <recommendedName>
        <fullName evidence="20">RecQ-like DNA helicase BLM</fullName>
        <ecNumber evidence="17">5.6.2.4</ecNumber>
    </recommendedName>
    <alternativeName>
        <fullName evidence="21">Bloom syndrome protein homolog</fullName>
    </alternativeName>
    <alternativeName>
        <fullName evidence="18">DNA 3'-5' helicase BLM</fullName>
    </alternativeName>
    <alternativeName>
        <fullName evidence="22">RecQ helicase homolog</fullName>
    </alternativeName>
</protein>
<evidence type="ECO:0000256" key="5">
    <source>
        <dbReference type="ARBA" id="ARBA00022723"/>
    </source>
</evidence>
<dbReference type="SUPFAM" id="SSF52540">
    <property type="entry name" value="P-loop containing nucleoside triphosphate hydrolases"/>
    <property type="match status" value="2"/>
</dbReference>
<dbReference type="FunFam" id="3.40.50.300:FF:000340">
    <property type="entry name" value="Bloom syndrome, RecQ helicase"/>
    <property type="match status" value="1"/>
</dbReference>
<evidence type="ECO:0000259" key="26">
    <source>
        <dbReference type="PROSITE" id="PS51194"/>
    </source>
</evidence>
<dbReference type="Gene3D" id="3.40.50.300">
    <property type="entry name" value="P-loop containing nucleotide triphosphate hydrolases"/>
    <property type="match status" value="2"/>
</dbReference>
<evidence type="ECO:0000256" key="8">
    <source>
        <dbReference type="ARBA" id="ARBA00022801"/>
    </source>
</evidence>
<keyword evidence="15" id="KW-0539">Nucleus</keyword>
<evidence type="ECO:0000256" key="11">
    <source>
        <dbReference type="ARBA" id="ARBA00022840"/>
    </source>
</evidence>
<evidence type="ECO:0000256" key="21">
    <source>
        <dbReference type="ARBA" id="ARBA00076065"/>
    </source>
</evidence>
<keyword evidence="6" id="KW-0547">Nucleotide-binding</keyword>
<evidence type="ECO:0000313" key="28">
    <source>
        <dbReference type="Proteomes" id="UP001152562"/>
    </source>
</evidence>
<dbReference type="InterPro" id="IPR044876">
    <property type="entry name" value="HRDC_dom_sf"/>
</dbReference>
<dbReference type="GO" id="GO:0009378">
    <property type="term" value="F:four-way junction helicase activity"/>
    <property type="evidence" value="ECO:0007669"/>
    <property type="project" value="TreeGrafter"/>
</dbReference>
<keyword evidence="14" id="KW-0413">Isomerase</keyword>
<feature type="compositionally biased region" description="Basic and acidic residues" evidence="23">
    <location>
        <begin position="1233"/>
        <end position="1243"/>
    </location>
</feature>
<dbReference type="InterPro" id="IPR001650">
    <property type="entry name" value="Helicase_C-like"/>
</dbReference>
<dbReference type="Pfam" id="PF16124">
    <property type="entry name" value="RecQ_Zn_bind"/>
    <property type="match status" value="1"/>
</dbReference>
<dbReference type="GO" id="GO:0005737">
    <property type="term" value="C:cytoplasm"/>
    <property type="evidence" value="ECO:0007669"/>
    <property type="project" value="TreeGrafter"/>
</dbReference>
<dbReference type="Pfam" id="PF00271">
    <property type="entry name" value="Helicase_C"/>
    <property type="match status" value="1"/>
</dbReference>
<evidence type="ECO:0000256" key="20">
    <source>
        <dbReference type="ARBA" id="ARBA00073450"/>
    </source>
</evidence>
<dbReference type="GO" id="GO:0003677">
    <property type="term" value="F:DNA binding"/>
    <property type="evidence" value="ECO:0007669"/>
    <property type="project" value="UniProtKB-KW"/>
</dbReference>
<keyword evidence="5" id="KW-0479">Metal-binding</keyword>
<dbReference type="InterPro" id="IPR027417">
    <property type="entry name" value="P-loop_NTPase"/>
</dbReference>
<comment type="similarity">
    <text evidence="3">Belongs to the helicase family. RecQ subfamily.</text>
</comment>
<evidence type="ECO:0000259" key="24">
    <source>
        <dbReference type="PROSITE" id="PS50967"/>
    </source>
</evidence>
<evidence type="ECO:0000256" key="18">
    <source>
        <dbReference type="ARBA" id="ARBA00044542"/>
    </source>
</evidence>
<evidence type="ECO:0000256" key="13">
    <source>
        <dbReference type="ARBA" id="ARBA00023204"/>
    </source>
</evidence>
<dbReference type="InterPro" id="IPR002121">
    <property type="entry name" value="HRDC_dom"/>
</dbReference>
<dbReference type="GO" id="GO:0046872">
    <property type="term" value="F:metal ion binding"/>
    <property type="evidence" value="ECO:0007669"/>
    <property type="project" value="UniProtKB-KW"/>
</dbReference>
<dbReference type="GO" id="GO:0005634">
    <property type="term" value="C:nucleus"/>
    <property type="evidence" value="ECO:0007669"/>
    <property type="project" value="UniProtKB-SubCell"/>
</dbReference>
<keyword evidence="13" id="KW-0234">DNA repair</keyword>
<keyword evidence="12" id="KW-0238">DNA-binding</keyword>
<dbReference type="PROSITE" id="PS51192">
    <property type="entry name" value="HELICASE_ATP_BIND_1"/>
    <property type="match status" value="1"/>
</dbReference>
<dbReference type="InterPro" id="IPR032284">
    <property type="entry name" value="RecQ_Zn-bd"/>
</dbReference>
<dbReference type="InterPro" id="IPR011545">
    <property type="entry name" value="DEAD/DEAH_box_helicase_dom"/>
</dbReference>
<gene>
    <name evidence="27" type="ORF">PIBRA_LOCUS3827</name>
</gene>
<evidence type="ECO:0000256" key="6">
    <source>
        <dbReference type="ARBA" id="ARBA00022741"/>
    </source>
</evidence>
<dbReference type="SMART" id="SM00341">
    <property type="entry name" value="HRDC"/>
    <property type="match status" value="1"/>
</dbReference>
<feature type="compositionally biased region" description="Low complexity" evidence="23">
    <location>
        <begin position="1309"/>
        <end position="1325"/>
    </location>
</feature>
<dbReference type="GO" id="GO:0000724">
    <property type="term" value="P:double-strand break repair via homologous recombination"/>
    <property type="evidence" value="ECO:0007669"/>
    <property type="project" value="TreeGrafter"/>
</dbReference>
<keyword evidence="11" id="KW-0067">ATP-binding</keyword>
<evidence type="ECO:0000256" key="17">
    <source>
        <dbReference type="ARBA" id="ARBA00034808"/>
    </source>
</evidence>